<reference evidence="7" key="1">
    <citation type="journal article" date="2018" name="Nat. Microbiol.">
        <title>Leveraging single-cell genomics to expand the fungal tree of life.</title>
        <authorList>
            <person name="Ahrendt S.R."/>
            <person name="Quandt C.A."/>
            <person name="Ciobanu D."/>
            <person name="Clum A."/>
            <person name="Salamov A."/>
            <person name="Andreopoulos B."/>
            <person name="Cheng J.F."/>
            <person name="Woyke T."/>
            <person name="Pelin A."/>
            <person name="Henrissat B."/>
            <person name="Reynolds N.K."/>
            <person name="Benny G.L."/>
            <person name="Smith M.E."/>
            <person name="James T.Y."/>
            <person name="Grigoriev I.V."/>
        </authorList>
    </citation>
    <scope>NUCLEOTIDE SEQUENCE [LARGE SCALE GENOMIC DNA]</scope>
    <source>
        <strain evidence="7">Baker2002</strain>
    </source>
</reference>
<keyword evidence="3 4" id="KW-0072">Autophagy</keyword>
<dbReference type="OrthoDB" id="70161at2759"/>
<dbReference type="GO" id="GO:0000407">
    <property type="term" value="C:phagophore assembly site"/>
    <property type="evidence" value="ECO:0007669"/>
    <property type="project" value="TreeGrafter"/>
</dbReference>
<dbReference type="PANTHER" id="PTHR13430">
    <property type="match status" value="1"/>
</dbReference>
<evidence type="ECO:0000256" key="1">
    <source>
        <dbReference type="ARBA" id="ARBA00005246"/>
    </source>
</evidence>
<dbReference type="Gene3D" id="3.30.900.10">
    <property type="entry name" value="HORMA domain"/>
    <property type="match status" value="1"/>
</dbReference>
<keyword evidence="7" id="KW-1185">Reference proteome</keyword>
<dbReference type="InterPro" id="IPR018731">
    <property type="entry name" value="Atg13_N"/>
</dbReference>
<evidence type="ECO:0000256" key="2">
    <source>
        <dbReference type="ARBA" id="ARBA00013801"/>
    </source>
</evidence>
<dbReference type="EMBL" id="ML004438">
    <property type="protein sequence ID" value="RKP31731.1"/>
    <property type="molecule type" value="Genomic_DNA"/>
</dbReference>
<dbReference type="AlphaFoldDB" id="A0A4P9ZHF0"/>
<evidence type="ECO:0000256" key="4">
    <source>
        <dbReference type="RuleBase" id="RU361214"/>
    </source>
</evidence>
<dbReference type="InterPro" id="IPR040182">
    <property type="entry name" value="ATG13"/>
</dbReference>
<evidence type="ECO:0000259" key="5">
    <source>
        <dbReference type="Pfam" id="PF10033"/>
    </source>
</evidence>
<comment type="similarity">
    <text evidence="1 4">Belongs to the ATG13 family. Fungi subfamily.</text>
</comment>
<dbReference type="GO" id="GO:0000423">
    <property type="term" value="P:mitophagy"/>
    <property type="evidence" value="ECO:0007669"/>
    <property type="project" value="TreeGrafter"/>
</dbReference>
<evidence type="ECO:0000256" key="3">
    <source>
        <dbReference type="ARBA" id="ARBA00023006"/>
    </source>
</evidence>
<dbReference type="GO" id="GO:0034727">
    <property type="term" value="P:piecemeal microautophagy of the nucleus"/>
    <property type="evidence" value="ECO:0007669"/>
    <property type="project" value="TreeGrafter"/>
</dbReference>
<dbReference type="GO" id="GO:0034497">
    <property type="term" value="P:protein localization to phagophore assembly site"/>
    <property type="evidence" value="ECO:0007669"/>
    <property type="project" value="TreeGrafter"/>
</dbReference>
<proteinExistence type="inferred from homology"/>
<dbReference type="PANTHER" id="PTHR13430:SF4">
    <property type="entry name" value="AUTOPHAGY-RELATED PROTEIN 13"/>
    <property type="match status" value="1"/>
</dbReference>
<evidence type="ECO:0000313" key="7">
    <source>
        <dbReference type="Proteomes" id="UP000268321"/>
    </source>
</evidence>
<dbReference type="Pfam" id="PF10033">
    <property type="entry name" value="ATG13"/>
    <property type="match status" value="1"/>
</dbReference>
<name>A0A4P9ZHF0_9ASCO</name>
<dbReference type="GO" id="GO:1990316">
    <property type="term" value="C:Atg1/ULK1 kinase complex"/>
    <property type="evidence" value="ECO:0007669"/>
    <property type="project" value="InterPro"/>
</dbReference>
<gene>
    <name evidence="6" type="ORF">METBISCDRAFT_26376</name>
</gene>
<dbReference type="Proteomes" id="UP000268321">
    <property type="component" value="Unassembled WGS sequence"/>
</dbReference>
<accession>A0A4P9ZHF0</accession>
<evidence type="ECO:0000313" key="6">
    <source>
        <dbReference type="EMBL" id="RKP31731.1"/>
    </source>
</evidence>
<dbReference type="GO" id="GO:0005829">
    <property type="term" value="C:cytosol"/>
    <property type="evidence" value="ECO:0007669"/>
    <property type="project" value="TreeGrafter"/>
</dbReference>
<dbReference type="InterPro" id="IPR036570">
    <property type="entry name" value="HORMA_dom_sf"/>
</dbReference>
<dbReference type="Gene3D" id="6.10.140.1900">
    <property type="match status" value="1"/>
</dbReference>
<protein>
    <recommendedName>
        <fullName evidence="2 4">Autophagy-related protein 13</fullName>
    </recommendedName>
</protein>
<sequence>MEKPESAKAGDAASKQKQKVLQVVQNFFTKVLHVIVQARSLLESKSPHSASATKINKWFNIHMASLDDEAVRLELRPWKLHLDLATFPPMIIETCLDLSQLTPHEHVVLYDDNKNIWPVLEGDLREVVVERWLIKFDGATTIRSAANTEELPLMYKQAIIILRAIYTLVRLLPSFKLRKLVCKPSSRNLVLVNHFLDGSQPVTSKTRIGLSKSIIPQHLLGESHLTQRDFSPIETSLGTLTVSVVYRNHYHFCAQDQEERLSHQFVSSDNHHAETNLLYFGSDDPFPKGSSVSSTLGNRVVIPSTLRADGKQPLRGSFEQFRERFLVLSCTSDHSERLHMSSPKQTNISKYLAQGRGAIQPFRVGSICGSSPPHQGSHLPLPSNMVERRVSITSNRSGSNASLIALLRNPRSGTSASNINAAASSGPQSHVLSLPQAISSSHGSHLPLEDALGEQVGTQKFLSSFGSRHSRRFSNTLGRAAAGQPADTNTSYMGTSLDLGSSCAPSSGLYIDDDISSFVRMIDGKSELRLTFSNNDSTSGPSSHDPSLHADALSRFHLLKSQYQQLGDSVTASLVLQNQHSSRDNQSIDSRLTGSKLVLSGASIRLLPLFLPPSSLDNKNLPSISRLSDANLDAEMGSKGNLYGHKQRSLSVSACGGSSERRLAFSPTFDKRKPVLYHDVFEDEDESPDFFARRRGKSQEIEFDADDLLFEMTDTK</sequence>
<feature type="domain" description="Autophagy-related protein 13 N-terminal" evidence="5">
    <location>
        <begin position="24"/>
        <end position="252"/>
    </location>
</feature>
<organism evidence="6 7">
    <name type="scientific">Metschnikowia bicuspidata</name>
    <dbReference type="NCBI Taxonomy" id="27322"/>
    <lineage>
        <taxon>Eukaryota</taxon>
        <taxon>Fungi</taxon>
        <taxon>Dikarya</taxon>
        <taxon>Ascomycota</taxon>
        <taxon>Saccharomycotina</taxon>
        <taxon>Pichiomycetes</taxon>
        <taxon>Metschnikowiaceae</taxon>
        <taxon>Metschnikowia</taxon>
    </lineage>
</organism>